<dbReference type="PANTHER" id="PTHR11733:SF167">
    <property type="entry name" value="FI17812P1-RELATED"/>
    <property type="match status" value="1"/>
</dbReference>
<dbReference type="InterPro" id="IPR018497">
    <property type="entry name" value="Peptidase_M13_C"/>
</dbReference>
<dbReference type="Proteomes" id="UP000034392">
    <property type="component" value="Chromosome"/>
</dbReference>
<dbReference type="Gene3D" id="1.10.1380.10">
    <property type="entry name" value="Neutral endopeptidase , domain2"/>
    <property type="match status" value="1"/>
</dbReference>
<dbReference type="Gene3D" id="3.40.390.10">
    <property type="entry name" value="Collagenase (Catalytic Domain)"/>
    <property type="match status" value="1"/>
</dbReference>
<dbReference type="AlphaFoldDB" id="A0A0F7KV73"/>
<keyword evidence="6" id="KW-0862">Zinc</keyword>
<dbReference type="Pfam" id="PF05649">
    <property type="entry name" value="Peptidase_M13_N"/>
    <property type="match status" value="1"/>
</dbReference>
<reference evidence="8" key="1">
    <citation type="submission" date="2015-05" db="EMBL/GenBank/DDBJ databases">
        <title>The complete genome of Altererythrobacter atlanticus strain 26DY36.</title>
        <authorList>
            <person name="Wu Y.-H."/>
            <person name="Cheng H."/>
            <person name="Wu X.-W."/>
        </authorList>
    </citation>
    <scope>NUCLEOTIDE SEQUENCE [LARGE SCALE GENOMIC DNA]</scope>
    <source>
        <strain evidence="8">26DY36</strain>
    </source>
</reference>
<dbReference type="RefSeq" id="WP_046903767.1">
    <property type="nucleotide sequence ID" value="NZ_CP011452.2"/>
</dbReference>
<dbReference type="GO" id="GO:0046872">
    <property type="term" value="F:metal ion binding"/>
    <property type="evidence" value="ECO:0007669"/>
    <property type="project" value="UniProtKB-KW"/>
</dbReference>
<organism evidence="8 9">
    <name type="scientific">Croceibacterium atlanticum</name>
    <dbReference type="NCBI Taxonomy" id="1267766"/>
    <lineage>
        <taxon>Bacteria</taxon>
        <taxon>Pseudomonadati</taxon>
        <taxon>Pseudomonadota</taxon>
        <taxon>Alphaproteobacteria</taxon>
        <taxon>Sphingomonadales</taxon>
        <taxon>Erythrobacteraceae</taxon>
        <taxon>Croceibacterium</taxon>
    </lineage>
</organism>
<keyword evidence="9" id="KW-1185">Reference proteome</keyword>
<dbReference type="PATRIC" id="fig|1267766.3.peg.2122"/>
<dbReference type="EMBL" id="CP011452">
    <property type="protein sequence ID" value="AKH43132.1"/>
    <property type="molecule type" value="Genomic_DNA"/>
</dbReference>
<evidence type="ECO:0000256" key="2">
    <source>
        <dbReference type="ARBA" id="ARBA00007357"/>
    </source>
</evidence>
<proteinExistence type="inferred from homology"/>
<gene>
    <name evidence="8" type="primary">pepO</name>
    <name evidence="8" type="ORF">WYH_02098</name>
</gene>
<keyword evidence="7" id="KW-0482">Metalloprotease</keyword>
<evidence type="ECO:0000256" key="6">
    <source>
        <dbReference type="ARBA" id="ARBA00022833"/>
    </source>
</evidence>
<dbReference type="EC" id="3.4.24.-" evidence="8"/>
<dbReference type="Pfam" id="PF01431">
    <property type="entry name" value="Peptidase_M13"/>
    <property type="match status" value="1"/>
</dbReference>
<keyword evidence="3" id="KW-0645">Protease</keyword>
<evidence type="ECO:0000256" key="5">
    <source>
        <dbReference type="ARBA" id="ARBA00022801"/>
    </source>
</evidence>
<dbReference type="GO" id="GO:0016485">
    <property type="term" value="P:protein processing"/>
    <property type="evidence" value="ECO:0007669"/>
    <property type="project" value="TreeGrafter"/>
</dbReference>
<dbReference type="CDD" id="cd08662">
    <property type="entry name" value="M13"/>
    <property type="match status" value="1"/>
</dbReference>
<dbReference type="InterPro" id="IPR024079">
    <property type="entry name" value="MetalloPept_cat_dom_sf"/>
</dbReference>
<comment type="cofactor">
    <cofactor evidence="1">
        <name>Zn(2+)</name>
        <dbReference type="ChEBI" id="CHEBI:29105"/>
    </cofactor>
</comment>
<comment type="similarity">
    <text evidence="2">Belongs to the peptidase M13 family.</text>
</comment>
<protein>
    <submittedName>
        <fullName evidence="8">Neutral endopeptidase</fullName>
        <ecNumber evidence="8">3.4.24.-</ecNumber>
    </submittedName>
</protein>
<accession>A0A0F7KV73</accession>
<evidence type="ECO:0000256" key="3">
    <source>
        <dbReference type="ARBA" id="ARBA00022670"/>
    </source>
</evidence>
<dbReference type="GO" id="GO:0004222">
    <property type="term" value="F:metalloendopeptidase activity"/>
    <property type="evidence" value="ECO:0007669"/>
    <property type="project" value="InterPro"/>
</dbReference>
<sequence length="705" mass="77834">MIRKMLAAGVSAAALAIAIPAYAQEEERIPTPTMDFGTWGFDPAEIDQQVDPGDDFFAYANGKWVRENPIPAEFTRFGAFNILREKSTADVEALVSDLVKQDPAPGTAGRRIVDAYQSYLDTDAIDAAGLAPAQPYLAEIFAAQDLNALVRIFPKAGLPSLISAGVTVDSKDPDSYIVSIGFDGMGLPDRDYYLVDNERNLEIRQRYKEYLTFLLGKAGYQDPAAAAESVYAFEHKVAQLEWDRTALRNRDITYNKLTRDDLLALAPEFPTALLLDAAGFSDQGQFLAPQIPPGEEEAAELELSRETLEGIGGGTPAMMKLVSATPLATLKAYMAAQFLSAHASVLPSEFDDANFAFYGKFLNGQEEQRPRWKRAIAAAESQLGEQLGALYVERYFPPESKAAMDALVKNLRKALAVSIEENDWMTPETKEQAIAKLDSFNPKIGYPDEFETYDGLEIKAGDALGNRIRATEWAIEDNRSKLGQPVDRSEWGMLPQTVNAYYNPVFNEIVFPAAILQPPFFNPDADPAVNYGGIGAVIGHEMGHGFDDQGAKSDATGTLRNWWQPADLAQFTELGDKLAAQYDAYCPYDNGDTCVNGRFTLGENIGDNGGLSLAYRAYRMSLDGKEAPVIDGLTGDQRFFLAWAQVWRSAQREAAGRQRLMTDPHSPEEFRTNGAVRNQDAWYEAFKVEPGDDLYLAPEDRVRIW</sequence>
<dbReference type="KEGG" id="aay:WYH_02098"/>
<dbReference type="SUPFAM" id="SSF55486">
    <property type="entry name" value="Metalloproteases ('zincins'), catalytic domain"/>
    <property type="match status" value="1"/>
</dbReference>
<dbReference type="PANTHER" id="PTHR11733">
    <property type="entry name" value="ZINC METALLOPROTEASE FAMILY M13 NEPRILYSIN-RELATED"/>
    <property type="match status" value="1"/>
</dbReference>
<dbReference type="InterPro" id="IPR000718">
    <property type="entry name" value="Peptidase_M13"/>
</dbReference>
<evidence type="ECO:0000256" key="7">
    <source>
        <dbReference type="ARBA" id="ARBA00023049"/>
    </source>
</evidence>
<dbReference type="STRING" id="1267766.WYH_02098"/>
<keyword evidence="4" id="KW-0479">Metal-binding</keyword>
<evidence type="ECO:0000256" key="1">
    <source>
        <dbReference type="ARBA" id="ARBA00001947"/>
    </source>
</evidence>
<dbReference type="PROSITE" id="PS51885">
    <property type="entry name" value="NEPRILYSIN"/>
    <property type="match status" value="1"/>
</dbReference>
<dbReference type="InterPro" id="IPR008753">
    <property type="entry name" value="Peptidase_M13_N"/>
</dbReference>
<dbReference type="GO" id="GO:0005886">
    <property type="term" value="C:plasma membrane"/>
    <property type="evidence" value="ECO:0007669"/>
    <property type="project" value="TreeGrafter"/>
</dbReference>
<dbReference type="PRINTS" id="PR00786">
    <property type="entry name" value="NEPRILYSIN"/>
</dbReference>
<keyword evidence="5 8" id="KW-0378">Hydrolase</keyword>
<dbReference type="InterPro" id="IPR042089">
    <property type="entry name" value="Peptidase_M13_dom_2"/>
</dbReference>
<name>A0A0F7KV73_9SPHN</name>
<evidence type="ECO:0000256" key="4">
    <source>
        <dbReference type="ARBA" id="ARBA00022723"/>
    </source>
</evidence>
<evidence type="ECO:0000313" key="9">
    <source>
        <dbReference type="Proteomes" id="UP000034392"/>
    </source>
</evidence>
<dbReference type="OrthoDB" id="9775677at2"/>
<evidence type="ECO:0000313" key="8">
    <source>
        <dbReference type="EMBL" id="AKH43132.1"/>
    </source>
</evidence>